<dbReference type="InterPro" id="IPR038490">
    <property type="entry name" value="Gingipain_propep_sf"/>
</dbReference>
<dbReference type="InterPro" id="IPR001769">
    <property type="entry name" value="Gingipain"/>
</dbReference>
<protein>
    <submittedName>
        <fullName evidence="4">T9SS type A sorting domain-containing protein</fullName>
    </submittedName>
</protein>
<dbReference type="InterPro" id="IPR029030">
    <property type="entry name" value="Caspase-like_dom_sf"/>
</dbReference>
<reference evidence="4" key="1">
    <citation type="journal article" date="2020" name="mSystems">
        <title>Genome- and Community-Level Interaction Insights into Carbon Utilization and Element Cycling Functions of Hydrothermarchaeota in Hydrothermal Sediment.</title>
        <authorList>
            <person name="Zhou Z."/>
            <person name="Liu Y."/>
            <person name="Xu W."/>
            <person name="Pan J."/>
            <person name="Luo Z.H."/>
            <person name="Li M."/>
        </authorList>
    </citation>
    <scope>NUCLEOTIDE SEQUENCE [LARGE SCALE GENOMIC DNA]</scope>
    <source>
        <strain evidence="4">SpSt-258</strain>
    </source>
</reference>
<sequence length="1280" mass="146469">MFVIPFLIITALNIKEMGDAGVQINFSGREIEINNLKFPQAASFARAGEPDVPSLNLFIGVPQEGGVDVMIVEHQTETFYGIDIRPVLPLAIYEGESGKNAGQISEVYQRDNLYPENIVEISGPDYLRDINTVNLRINPVRYNPVKKELVVSRVLKIMVNFKGKPRVTPIFDDSFEEIYKRLIINYDQCKNWRRERILQSIKNPFSTGVWFKIEVDNEGMYKIGYDELKKAGIDPRQFDPKTMKIYNAAFELLPRNVLQQFPDSLIEIPVYVEGEEDHRFDKQDYLVFYGFPASHFVPDTIINWYENGYARNNVYWFTFGGSYGKRMEKVNATSNNSNPDTIVKEIIHLEEDVNNPTRSGINWYWMDFSLSKSAESTMIRMPIRHKFAKGRAEIIVSIFDSMSPTSVPFWYRMSLSEETFYNDTVILPQSMSLPPVKIKGEVSITGDSSFFEYKARRFLPDTTQLTVYLNCFDIKYDRLTDMSYPFHCYFKTSGDYTIKCSNVTSTPFIIDITDLHQPKMFENFTISGKEIVFSSRCDSFQLLYASQLKSAVAAKLIPANPGRLRTIDNGCEYLIITHRNFYSSIIPLVNYRKQEYTTKVVTVDQIFDDFSYGKYDPLAIKHFLYHTYNHWTAVPKYVFIVGDATYDYKNNLQKENPPNYVPMYETGTILSGNPGIPPNYIYEGEYVNFFGTEAMVMGRITVRNNQEVRDFIDKVFAYEKSDIDGTWNKRIILAADDEYAKGWEGILHTSACEAVSYVVADSLYDRAKVYMLSYLPFPPHDGNTVKPLATEDFIKELNKGALIGCFFGHGNTHQLAHEKLFYETDISKVSNGRRFFFFYFASCTVGRFDDSDHECIAEEFVRMKCGAIGTMGAHAASSTGTNEPIGIELFRLFTNPDTILTMGECYYIAKHIGFGISTYLMLGDPATNLRKVKQSFNLQAIQDSVRPLERLKVISDKKPYYLTAYIKDTTSIKWIDPTTINKISSHIRRTVRTGDSLKDTVIFDYRIEGKEIYQGYWGLDTALFTVPYISTSHLPVIKLSGYKDRSSAVFDSIKVSGTALPVTDQDGPKVSFYDGARKLKNGDWVDKTFMLTGLVSDESGINLLNSKEDARGFFIYVGKDNIVNRVDLRNSFIYNQNSFSEGEFKTEITFDNPQESITVYVSDNCFNQSIEKILLNANIYERISIENILIYPNPVKNRNGIWITFVLSQSAKAMIKIYTIAGRLVKVFPDIPCRAGYNQKFWDGRDEYGDDLSNGVYLVHILVEGNSGIDKKIEKFIIAR</sequence>
<dbReference type="Gene3D" id="2.60.40.4070">
    <property type="match status" value="1"/>
</dbReference>
<evidence type="ECO:0000256" key="1">
    <source>
        <dbReference type="ARBA" id="ARBA00022729"/>
    </source>
</evidence>
<dbReference type="InterPro" id="IPR029031">
    <property type="entry name" value="Gingipain_N_sf"/>
</dbReference>
<dbReference type="AlphaFoldDB" id="A0A7V1EHF7"/>
<evidence type="ECO:0000313" key="4">
    <source>
        <dbReference type="EMBL" id="HDY58531.1"/>
    </source>
</evidence>
<dbReference type="Pfam" id="PF08126">
    <property type="entry name" value="Propeptide_C25"/>
    <property type="match status" value="1"/>
</dbReference>
<accession>A0A7V1EHF7</accession>
<dbReference type="EMBL" id="DSKY01000009">
    <property type="protein sequence ID" value="HDY58531.1"/>
    <property type="molecule type" value="Genomic_DNA"/>
</dbReference>
<comment type="caution">
    <text evidence="4">The sequence shown here is derived from an EMBL/GenBank/DDBJ whole genome shotgun (WGS) entry which is preliminary data.</text>
</comment>
<dbReference type="Pfam" id="PF01364">
    <property type="entry name" value="Peptidase_C25"/>
    <property type="match status" value="1"/>
</dbReference>
<dbReference type="InterPro" id="IPR026444">
    <property type="entry name" value="Secre_tail"/>
</dbReference>
<dbReference type="Gene3D" id="2.60.40.3800">
    <property type="match status" value="1"/>
</dbReference>
<dbReference type="Gene3D" id="3.40.50.1460">
    <property type="match status" value="1"/>
</dbReference>
<dbReference type="Gene3D" id="3.40.50.10390">
    <property type="entry name" value="Gingipain r, domain 1"/>
    <property type="match status" value="1"/>
</dbReference>
<organism evidence="4">
    <name type="scientific">candidate division WOR-3 bacterium</name>
    <dbReference type="NCBI Taxonomy" id="2052148"/>
    <lineage>
        <taxon>Bacteria</taxon>
        <taxon>Bacteria division WOR-3</taxon>
    </lineage>
</organism>
<feature type="domain" description="Gingipain propeptide" evidence="3">
    <location>
        <begin position="35"/>
        <end position="188"/>
    </location>
</feature>
<gene>
    <name evidence="4" type="ORF">ENP86_03140</name>
</gene>
<evidence type="ECO:0000259" key="3">
    <source>
        <dbReference type="Pfam" id="PF08126"/>
    </source>
</evidence>
<evidence type="ECO:0000259" key="2">
    <source>
        <dbReference type="Pfam" id="PF01364"/>
    </source>
</evidence>
<proteinExistence type="predicted"/>
<dbReference type="GO" id="GO:0004197">
    <property type="term" value="F:cysteine-type endopeptidase activity"/>
    <property type="evidence" value="ECO:0007669"/>
    <property type="project" value="InterPro"/>
</dbReference>
<dbReference type="NCBIfam" id="TIGR04183">
    <property type="entry name" value="Por_Secre_tail"/>
    <property type="match status" value="1"/>
</dbReference>
<name>A0A7V1EHF7_UNCW3</name>
<dbReference type="SUPFAM" id="SSF52129">
    <property type="entry name" value="Caspase-like"/>
    <property type="match status" value="1"/>
</dbReference>
<keyword evidence="1" id="KW-0732">Signal</keyword>
<feature type="domain" description="Gingipain" evidence="2">
    <location>
        <begin position="573"/>
        <end position="929"/>
    </location>
</feature>
<dbReference type="InterPro" id="IPR012600">
    <property type="entry name" value="Propeptide_C25"/>
</dbReference>
<dbReference type="GO" id="GO:0006508">
    <property type="term" value="P:proteolysis"/>
    <property type="evidence" value="ECO:0007669"/>
    <property type="project" value="InterPro"/>
</dbReference>